<dbReference type="CDD" id="cd06290">
    <property type="entry name" value="PBP1_LacI-like"/>
    <property type="match status" value="1"/>
</dbReference>
<dbReference type="STRING" id="1476583.DEIPH_ctg026orf0015"/>
<dbReference type="PANTHER" id="PTHR30146">
    <property type="entry name" value="LACI-RELATED TRANSCRIPTIONAL REPRESSOR"/>
    <property type="match status" value="1"/>
</dbReference>
<dbReference type="eggNOG" id="COG1609">
    <property type="taxonomic scope" value="Bacteria"/>
</dbReference>
<evidence type="ECO:0000256" key="1">
    <source>
        <dbReference type="ARBA" id="ARBA00022491"/>
    </source>
</evidence>
<comment type="caution">
    <text evidence="7">The sequence shown here is derived from an EMBL/GenBank/DDBJ whole genome shotgun (WGS) entry which is preliminary data.</text>
</comment>
<feature type="domain" description="HTH cro/C1-type" evidence="6">
    <location>
        <begin position="12"/>
        <end position="59"/>
    </location>
</feature>
<dbReference type="SUPFAM" id="SSF47413">
    <property type="entry name" value="lambda repressor-like DNA-binding domains"/>
    <property type="match status" value="1"/>
</dbReference>
<sequence length="343" mass="37055">MSQSVSSRQPVTLAEVAREAGVSPSTVSRILNGTAQVKAAKVAQVKAAIEKLGYKPNAFARSLATGASGSVGVLTQDIASPFYGDALGGIESGLMGSGYSPLIISGHWRTDDEEHAIELFMSRRVEALIVLGGHLPEHELRQLAQQLPVAILGRRVDLPSAGSISLALDNQRAAYDVVNYLLDRGHRRIGHLSGPRDHADALARLAGYRQALEDRGFPFQPGLVVQGDFHEPSGLIGTQQLVAQHPDMTAIFSANDQMAYGARLALYRMGLRVPEDMSLVGFDDLPGSAYTTPPLTSVRQPMAEMGHWLARFVVAQLTGQEITPFQPQLELRLRESVAPRRLP</sequence>
<dbReference type="EMBL" id="JHAC01000026">
    <property type="protein sequence ID" value="EYB68120.1"/>
    <property type="molecule type" value="Genomic_DNA"/>
</dbReference>
<name>A0A016QPR8_9DEIO</name>
<dbReference type="OrthoDB" id="9785825at2"/>
<evidence type="ECO:0000256" key="3">
    <source>
        <dbReference type="ARBA" id="ARBA00023125"/>
    </source>
</evidence>
<evidence type="ECO:0000259" key="6">
    <source>
        <dbReference type="PROSITE" id="PS50943"/>
    </source>
</evidence>
<keyword evidence="3" id="KW-0238">DNA-binding</keyword>
<dbReference type="RefSeq" id="WP_034356927.1">
    <property type="nucleotide sequence ID" value="NZ_JHAC01000026.1"/>
</dbReference>
<dbReference type="SMART" id="SM00354">
    <property type="entry name" value="HTH_LACI"/>
    <property type="match status" value="1"/>
</dbReference>
<keyword evidence="2" id="KW-0805">Transcription regulation</keyword>
<dbReference type="InterPro" id="IPR010982">
    <property type="entry name" value="Lambda_DNA-bd_dom_sf"/>
</dbReference>
<dbReference type="PROSITE" id="PS50932">
    <property type="entry name" value="HTH_LACI_2"/>
    <property type="match status" value="1"/>
</dbReference>
<protein>
    <submittedName>
        <fullName evidence="7">LacI family transcriptional regulator</fullName>
    </submittedName>
</protein>
<evidence type="ECO:0000259" key="5">
    <source>
        <dbReference type="PROSITE" id="PS50932"/>
    </source>
</evidence>
<evidence type="ECO:0000313" key="8">
    <source>
        <dbReference type="Proteomes" id="UP000020492"/>
    </source>
</evidence>
<dbReference type="Pfam" id="PF13377">
    <property type="entry name" value="Peripla_BP_3"/>
    <property type="match status" value="1"/>
</dbReference>
<dbReference type="GO" id="GO:0000976">
    <property type="term" value="F:transcription cis-regulatory region binding"/>
    <property type="evidence" value="ECO:0007669"/>
    <property type="project" value="TreeGrafter"/>
</dbReference>
<dbReference type="PROSITE" id="PS00356">
    <property type="entry name" value="HTH_LACI_1"/>
    <property type="match status" value="1"/>
</dbReference>
<dbReference type="AlphaFoldDB" id="A0A016QPR8"/>
<organism evidence="7 8">
    <name type="scientific">Deinococcus phoenicis</name>
    <dbReference type="NCBI Taxonomy" id="1476583"/>
    <lineage>
        <taxon>Bacteria</taxon>
        <taxon>Thermotogati</taxon>
        <taxon>Deinococcota</taxon>
        <taxon>Deinococci</taxon>
        <taxon>Deinococcales</taxon>
        <taxon>Deinococcaceae</taxon>
        <taxon>Deinococcus</taxon>
    </lineage>
</organism>
<keyword evidence="1" id="KW-0678">Repressor</keyword>
<dbReference type="SUPFAM" id="SSF53822">
    <property type="entry name" value="Periplasmic binding protein-like I"/>
    <property type="match status" value="1"/>
</dbReference>
<evidence type="ECO:0000313" key="7">
    <source>
        <dbReference type="EMBL" id="EYB68120.1"/>
    </source>
</evidence>
<dbReference type="PRINTS" id="PR00036">
    <property type="entry name" value="HTHLACI"/>
</dbReference>
<dbReference type="PATRIC" id="fig|1476583.3.peg.1758"/>
<dbReference type="Pfam" id="PF00356">
    <property type="entry name" value="LacI"/>
    <property type="match status" value="1"/>
</dbReference>
<keyword evidence="8" id="KW-1185">Reference proteome</keyword>
<accession>A0A016QPR8</accession>
<dbReference type="Proteomes" id="UP000020492">
    <property type="component" value="Unassembled WGS sequence"/>
</dbReference>
<keyword evidence="4" id="KW-0804">Transcription</keyword>
<feature type="domain" description="HTH lacI-type" evidence="5">
    <location>
        <begin position="11"/>
        <end position="65"/>
    </location>
</feature>
<gene>
    <name evidence="7" type="ORF">DEIPH_ctg026orf0015</name>
</gene>
<dbReference type="GO" id="GO:0003700">
    <property type="term" value="F:DNA-binding transcription factor activity"/>
    <property type="evidence" value="ECO:0007669"/>
    <property type="project" value="TreeGrafter"/>
</dbReference>
<dbReference type="PROSITE" id="PS50943">
    <property type="entry name" value="HTH_CROC1"/>
    <property type="match status" value="1"/>
</dbReference>
<evidence type="ECO:0000256" key="2">
    <source>
        <dbReference type="ARBA" id="ARBA00023015"/>
    </source>
</evidence>
<dbReference type="InterPro" id="IPR028082">
    <property type="entry name" value="Peripla_BP_I"/>
</dbReference>
<dbReference type="PANTHER" id="PTHR30146:SF148">
    <property type="entry name" value="HTH-TYPE TRANSCRIPTIONAL REPRESSOR PURR-RELATED"/>
    <property type="match status" value="1"/>
</dbReference>
<dbReference type="CDD" id="cd01392">
    <property type="entry name" value="HTH_LacI"/>
    <property type="match status" value="1"/>
</dbReference>
<evidence type="ECO:0000256" key="4">
    <source>
        <dbReference type="ARBA" id="ARBA00023163"/>
    </source>
</evidence>
<dbReference type="InterPro" id="IPR046335">
    <property type="entry name" value="LacI/GalR-like_sensor"/>
</dbReference>
<dbReference type="InterPro" id="IPR001387">
    <property type="entry name" value="Cro/C1-type_HTH"/>
</dbReference>
<dbReference type="Gene3D" id="1.10.260.40">
    <property type="entry name" value="lambda repressor-like DNA-binding domains"/>
    <property type="match status" value="1"/>
</dbReference>
<proteinExistence type="predicted"/>
<dbReference type="Gene3D" id="3.40.50.2300">
    <property type="match status" value="2"/>
</dbReference>
<dbReference type="InterPro" id="IPR000843">
    <property type="entry name" value="HTH_LacI"/>
</dbReference>
<reference evidence="7 8" key="1">
    <citation type="submission" date="2014-03" db="EMBL/GenBank/DDBJ databases">
        <title>Draft genome sequence of Deinococcus phoenicis 1P10ME.</title>
        <authorList>
            <person name="Stepanov V.G."/>
            <person name="Vaishampayan P."/>
            <person name="Venkateswaran K."/>
            <person name="Fox G.E."/>
        </authorList>
    </citation>
    <scope>NUCLEOTIDE SEQUENCE [LARGE SCALE GENOMIC DNA]</scope>
    <source>
        <strain evidence="7 8">1P10ME</strain>
    </source>
</reference>